<accession>A0A645ABW9</accession>
<dbReference type="SUPFAM" id="SSF47729">
    <property type="entry name" value="IHF-like DNA-binding proteins"/>
    <property type="match status" value="1"/>
</dbReference>
<comment type="caution">
    <text evidence="3">The sequence shown here is derived from an EMBL/GenBank/DDBJ whole genome shotgun (WGS) entry which is preliminary data.</text>
</comment>
<dbReference type="Pfam" id="PF18291">
    <property type="entry name" value="HU-HIG"/>
    <property type="match status" value="1"/>
</dbReference>
<proteinExistence type="predicted"/>
<dbReference type="GO" id="GO:0003677">
    <property type="term" value="F:DNA binding"/>
    <property type="evidence" value="ECO:0007669"/>
    <property type="project" value="InterPro"/>
</dbReference>
<protein>
    <recommendedName>
        <fullName evidence="2">HU domain-containing protein</fullName>
    </recommendedName>
</protein>
<dbReference type="Gene3D" id="4.10.520.10">
    <property type="entry name" value="IHF-like DNA-binding proteins"/>
    <property type="match status" value="1"/>
</dbReference>
<evidence type="ECO:0000313" key="3">
    <source>
        <dbReference type="EMBL" id="MPM50669.1"/>
    </source>
</evidence>
<dbReference type="AlphaFoldDB" id="A0A645ABW9"/>
<feature type="region of interest" description="Disordered" evidence="1">
    <location>
        <begin position="138"/>
        <end position="168"/>
    </location>
</feature>
<gene>
    <name evidence="3" type="ORF">SDC9_97411</name>
</gene>
<name>A0A645ABW9_9ZZZZ</name>
<feature type="domain" description="HU" evidence="2">
    <location>
        <begin position="1"/>
        <end position="123"/>
    </location>
</feature>
<dbReference type="EMBL" id="VSSQ01013068">
    <property type="protein sequence ID" value="MPM50669.1"/>
    <property type="molecule type" value="Genomic_DNA"/>
</dbReference>
<reference evidence="3" key="1">
    <citation type="submission" date="2019-08" db="EMBL/GenBank/DDBJ databases">
        <authorList>
            <person name="Kucharzyk K."/>
            <person name="Murdoch R.W."/>
            <person name="Higgins S."/>
            <person name="Loffler F."/>
        </authorList>
    </citation>
    <scope>NUCLEOTIDE SEQUENCE</scope>
</reference>
<evidence type="ECO:0000259" key="2">
    <source>
        <dbReference type="Pfam" id="PF18291"/>
    </source>
</evidence>
<evidence type="ECO:0000256" key="1">
    <source>
        <dbReference type="SAM" id="MobiDB-lite"/>
    </source>
</evidence>
<dbReference type="InterPro" id="IPR010992">
    <property type="entry name" value="IHF-like_DNA-bd_dom_sf"/>
</dbReference>
<sequence>MSVSVVRYQRKKRIGDASSPNIYVLKQKPGTSKVHTIEMIASDIETIGSLSQEDVTHVMKAFVRRMKKVLVEGNRVKVDGLGTFYITLKCPGVETEKDCVVKNIAKVNLRFMVDSGLRLANSSTATTRSGDNNIDFVIDSGVAGTGNTGGTTPPDPTNPGGDEDDPNG</sequence>
<organism evidence="3">
    <name type="scientific">bioreactor metagenome</name>
    <dbReference type="NCBI Taxonomy" id="1076179"/>
    <lineage>
        <taxon>unclassified sequences</taxon>
        <taxon>metagenomes</taxon>
        <taxon>ecological metagenomes</taxon>
    </lineage>
</organism>
<dbReference type="InterPro" id="IPR041607">
    <property type="entry name" value="HU-HIG"/>
</dbReference>